<dbReference type="PANTHER" id="PTHR24216:SF8">
    <property type="entry name" value="PAXILLIN, ISOFORM F"/>
    <property type="match status" value="1"/>
</dbReference>
<dbReference type="AlphaFoldDB" id="A0A316W6D5"/>
<dbReference type="RefSeq" id="XP_025372609.1">
    <property type="nucleotide sequence ID" value="XM_025510800.1"/>
</dbReference>
<accession>A0A316W6D5</accession>
<keyword evidence="1 3" id="KW-0479">Metal-binding</keyword>
<evidence type="ECO:0000259" key="5">
    <source>
        <dbReference type="PROSITE" id="PS50023"/>
    </source>
</evidence>
<feature type="compositionally biased region" description="Low complexity" evidence="4">
    <location>
        <begin position="263"/>
        <end position="274"/>
    </location>
</feature>
<dbReference type="InParanoid" id="A0A316W6D5"/>
<evidence type="ECO:0000313" key="7">
    <source>
        <dbReference type="Proteomes" id="UP000245783"/>
    </source>
</evidence>
<dbReference type="PROSITE" id="PS00478">
    <property type="entry name" value="LIM_DOMAIN_1"/>
    <property type="match status" value="1"/>
</dbReference>
<dbReference type="STRING" id="1522189.A0A316W6D5"/>
<keyword evidence="3" id="KW-0440">LIM domain</keyword>
<dbReference type="InterPro" id="IPR001781">
    <property type="entry name" value="Znf_LIM"/>
</dbReference>
<keyword evidence="2 3" id="KW-0862">Zinc</keyword>
<feature type="compositionally biased region" description="Polar residues" evidence="4">
    <location>
        <begin position="35"/>
        <end position="45"/>
    </location>
</feature>
<evidence type="ECO:0000256" key="3">
    <source>
        <dbReference type="PROSITE-ProRule" id="PRU00125"/>
    </source>
</evidence>
<feature type="compositionally biased region" description="Basic and acidic residues" evidence="4">
    <location>
        <begin position="172"/>
        <end position="236"/>
    </location>
</feature>
<feature type="compositionally biased region" description="Low complexity" evidence="4">
    <location>
        <begin position="548"/>
        <end position="579"/>
    </location>
</feature>
<proteinExistence type="predicted"/>
<sequence>MATSYSQRHQAHAMPAYQQGYSGYGNGNERDGYASSGSRAQSSWDSPKLDAEEPAEANFAGFGARKFAEKQRRAAQAAQRQADEAARAREIAEQERWEYERRRAREEEERRAHEEEERMRWEEHKAYEAEERRRQQEEDARRAWEREEAQRHLAQQQQEDEARKAIAQQRLDAQHRRHEDQRRAAVEREEQARLAAVRADRERERARQLEEQEEREYQRRREEAAERGAEARRLAQERSAPARSATLDSISTASVHLAYDGSDTLSSSGSLSSRHGGRGDLHPQNMLAQANVRETIYEDDYEEDEEELDDERRRARYTAYAGPHDDDTTIDALRSAAAARKTMARATTYEPLPKAKCADCGTLLSFDELVEHTCARAGSTSPLSPLTIAVEHAPAASTAVNGGFPLVESPIEGRLSPAKSGTRSPFFDRYARLENKSGRSSPALNGAGGGFDAVTPRASSFDAPRSGTTSAEPRRTARFSPPTTSSALPAATDENASDARIRMVAERKKQIEAQRAAARSRNATLNGAPTEGSASPTPEIAGAKPPGSLSHAKAPSTSSSTSSSHSSLLGRGRNGSSASVSAAITPSSSFDHTSGMPSPREVVLVASVDSAGARSSNATARPSPKSRGVDLDKIEAMLHDLDMSTPHKEPTKPSTEKVARKEEVASRGNTRSKDINPAKSRETRSRNRSEEGGKKLKHDLRTAKRQTKLCSVCLCPLGSSKTPFVERDGKLLCAADYADLYLPKCRKCTKPVEKDAVKSSDGALKGIFHRGCFCCFQCDASFEDGTFYVWQNVPYCSKHYHALAGTLCAGCNEGIEGQCRQTESGEKYHPQCLTCQYEGHDSKEFCRELLDDYYLLNGQRLCEWHARKAQKELEKRGGGQKQIRAQRRQTFLQTLQ</sequence>
<evidence type="ECO:0000256" key="2">
    <source>
        <dbReference type="ARBA" id="ARBA00022833"/>
    </source>
</evidence>
<dbReference type="Pfam" id="PF00412">
    <property type="entry name" value="LIM"/>
    <property type="match status" value="1"/>
</dbReference>
<dbReference type="GO" id="GO:0046872">
    <property type="term" value="F:metal ion binding"/>
    <property type="evidence" value="ECO:0007669"/>
    <property type="project" value="UniProtKB-KW"/>
</dbReference>
<dbReference type="SUPFAM" id="SSF57716">
    <property type="entry name" value="Glucocorticoid receptor-like (DNA-binding domain)"/>
    <property type="match status" value="2"/>
</dbReference>
<dbReference type="SMART" id="SM00132">
    <property type="entry name" value="LIM"/>
    <property type="match status" value="2"/>
</dbReference>
<feature type="compositionally biased region" description="Basic and acidic residues" evidence="4">
    <location>
        <begin position="81"/>
        <end position="151"/>
    </location>
</feature>
<dbReference type="CDD" id="cd08368">
    <property type="entry name" value="LIM"/>
    <property type="match status" value="1"/>
</dbReference>
<feature type="domain" description="LIM zinc-binding" evidence="5">
    <location>
        <begin position="743"/>
        <end position="806"/>
    </location>
</feature>
<feature type="region of interest" description="Disordered" evidence="4">
    <location>
        <begin position="263"/>
        <end position="283"/>
    </location>
</feature>
<dbReference type="PROSITE" id="PS50023">
    <property type="entry name" value="LIM_DOMAIN_2"/>
    <property type="match status" value="1"/>
</dbReference>
<evidence type="ECO:0000313" key="6">
    <source>
        <dbReference type="EMBL" id="PWN45449.1"/>
    </source>
</evidence>
<dbReference type="Gene3D" id="2.10.110.10">
    <property type="entry name" value="Cysteine Rich Protein"/>
    <property type="match status" value="2"/>
</dbReference>
<organism evidence="6 7">
    <name type="scientific">Ceraceosorus guamensis</name>
    <dbReference type="NCBI Taxonomy" id="1522189"/>
    <lineage>
        <taxon>Eukaryota</taxon>
        <taxon>Fungi</taxon>
        <taxon>Dikarya</taxon>
        <taxon>Basidiomycota</taxon>
        <taxon>Ustilaginomycotina</taxon>
        <taxon>Exobasidiomycetes</taxon>
        <taxon>Ceraceosorales</taxon>
        <taxon>Ceraceosoraceae</taxon>
        <taxon>Ceraceosorus</taxon>
    </lineage>
</organism>
<feature type="region of interest" description="Disordered" evidence="4">
    <location>
        <begin position="1"/>
        <end position="247"/>
    </location>
</feature>
<feature type="region of interest" description="Disordered" evidence="4">
    <location>
        <begin position="510"/>
        <end position="581"/>
    </location>
</feature>
<evidence type="ECO:0000256" key="1">
    <source>
        <dbReference type="ARBA" id="ARBA00022723"/>
    </source>
</evidence>
<protein>
    <recommendedName>
        <fullName evidence="5">LIM zinc-binding domain-containing protein</fullName>
    </recommendedName>
</protein>
<name>A0A316W6D5_9BASI</name>
<feature type="compositionally biased region" description="Polar residues" evidence="4">
    <location>
        <begin position="521"/>
        <end position="536"/>
    </location>
</feature>
<dbReference type="Proteomes" id="UP000245783">
    <property type="component" value="Unassembled WGS sequence"/>
</dbReference>
<keyword evidence="7" id="KW-1185">Reference proteome</keyword>
<dbReference type="EMBL" id="KZ819355">
    <property type="protein sequence ID" value="PWN45449.1"/>
    <property type="molecule type" value="Genomic_DNA"/>
</dbReference>
<feature type="region of interest" description="Disordered" evidence="4">
    <location>
        <begin position="639"/>
        <end position="697"/>
    </location>
</feature>
<dbReference type="PANTHER" id="PTHR24216">
    <property type="entry name" value="PAXILLIN-RELATED"/>
    <property type="match status" value="1"/>
</dbReference>
<evidence type="ECO:0000256" key="4">
    <source>
        <dbReference type="SAM" id="MobiDB-lite"/>
    </source>
</evidence>
<feature type="region of interest" description="Disordered" evidence="4">
    <location>
        <begin position="437"/>
        <end position="497"/>
    </location>
</feature>
<dbReference type="GO" id="GO:0030695">
    <property type="term" value="F:GTPase regulator activity"/>
    <property type="evidence" value="ECO:0007669"/>
    <property type="project" value="UniProtKB-ARBA"/>
</dbReference>
<reference evidence="6 7" key="1">
    <citation type="journal article" date="2018" name="Mol. Biol. Evol.">
        <title>Broad Genomic Sampling Reveals a Smut Pathogenic Ancestry of the Fungal Clade Ustilaginomycotina.</title>
        <authorList>
            <person name="Kijpornyongpan T."/>
            <person name="Mondo S.J."/>
            <person name="Barry K."/>
            <person name="Sandor L."/>
            <person name="Lee J."/>
            <person name="Lipzen A."/>
            <person name="Pangilinan J."/>
            <person name="LaButti K."/>
            <person name="Hainaut M."/>
            <person name="Henrissat B."/>
            <person name="Grigoriev I.V."/>
            <person name="Spatafora J.W."/>
            <person name="Aime M.C."/>
        </authorList>
    </citation>
    <scope>NUCLEOTIDE SEQUENCE [LARGE SCALE GENOMIC DNA]</scope>
    <source>
        <strain evidence="6 7">MCA 4658</strain>
    </source>
</reference>
<gene>
    <name evidence="6" type="ORF">IE81DRAFT_191364</name>
</gene>
<dbReference type="OrthoDB" id="1112565at2759"/>
<dbReference type="GeneID" id="37032670"/>